<keyword evidence="3" id="KW-0560">Oxidoreductase</keyword>
<protein>
    <recommendedName>
        <fullName evidence="6">NAD(P)-binding protein</fullName>
    </recommendedName>
</protein>
<comment type="similarity">
    <text evidence="1">Belongs to the short-chain dehydrogenases/reductases (SDR) family.</text>
</comment>
<evidence type="ECO:0000256" key="2">
    <source>
        <dbReference type="ARBA" id="ARBA00022857"/>
    </source>
</evidence>
<name>A0AA38U6N5_9AGAR</name>
<reference evidence="4" key="1">
    <citation type="submission" date="2022-08" db="EMBL/GenBank/DDBJ databases">
        <authorList>
            <consortium name="DOE Joint Genome Institute"/>
            <person name="Min B."/>
            <person name="Riley R."/>
            <person name="Sierra-Patev S."/>
            <person name="Naranjo-Ortiz M."/>
            <person name="Looney B."/>
            <person name="Konkel Z."/>
            <person name="Slot J.C."/>
            <person name="Sakamoto Y."/>
            <person name="Steenwyk J.L."/>
            <person name="Rokas A."/>
            <person name="Carro J."/>
            <person name="Camarero S."/>
            <person name="Ferreira P."/>
            <person name="Molpeceres G."/>
            <person name="Ruiz-Duenas F.J."/>
            <person name="Serrano A."/>
            <person name="Henrissat B."/>
            <person name="Drula E."/>
            <person name="Hughes K.W."/>
            <person name="Mata J.L."/>
            <person name="Ishikawa N.K."/>
            <person name="Vargas-Isla R."/>
            <person name="Ushijima S."/>
            <person name="Smith C.A."/>
            <person name="Ahrendt S."/>
            <person name="Andreopoulos W."/>
            <person name="He G."/>
            <person name="Labutti K."/>
            <person name="Lipzen A."/>
            <person name="Ng V."/>
            <person name="Sandor L."/>
            <person name="Barry K."/>
            <person name="Martinez A.T."/>
            <person name="Xiao Y."/>
            <person name="Gibbons J.G."/>
            <person name="Terashima K."/>
            <person name="Hibbett D.S."/>
            <person name="Grigoriev I.V."/>
        </authorList>
    </citation>
    <scope>NUCLEOTIDE SEQUENCE</scope>
    <source>
        <strain evidence="4">TFB9207</strain>
    </source>
</reference>
<sequence>MPSDTFFSSRNYFLCSKHTSNSLSETRIVWVASSAQFYFKSPPINYGNLTDTPSRKKLGAQGLYCQSKFITVMLGIYLGKVLAEDQSSNVICIHPDPGNIHTDLGRNLPSLLVTLMNWTVLKPISKGVLTQLYAATAPQAAEYNGKYLRPWARLGEPHPQTKDEVEQKKMWDYCMAAIKDHV</sequence>
<comment type="caution">
    <text evidence="4">The sequence shown here is derived from an EMBL/GenBank/DDBJ whole genome shotgun (WGS) entry which is preliminary data.</text>
</comment>
<dbReference type="InterPro" id="IPR036291">
    <property type="entry name" value="NAD(P)-bd_dom_sf"/>
</dbReference>
<accession>A0AA38U6N5</accession>
<dbReference type="SUPFAM" id="SSF51735">
    <property type="entry name" value="NAD(P)-binding Rossmann-fold domains"/>
    <property type="match status" value="1"/>
</dbReference>
<evidence type="ECO:0000313" key="5">
    <source>
        <dbReference type="Proteomes" id="UP001163846"/>
    </source>
</evidence>
<dbReference type="AlphaFoldDB" id="A0AA38U6N5"/>
<evidence type="ECO:0000256" key="3">
    <source>
        <dbReference type="ARBA" id="ARBA00023002"/>
    </source>
</evidence>
<dbReference type="EMBL" id="MU806758">
    <property type="protein sequence ID" value="KAJ3833161.1"/>
    <property type="molecule type" value="Genomic_DNA"/>
</dbReference>
<keyword evidence="5" id="KW-1185">Reference proteome</keyword>
<dbReference type="PANTHER" id="PTHR24320:SF282">
    <property type="entry name" value="WW DOMAIN-CONTAINING OXIDOREDUCTASE"/>
    <property type="match status" value="1"/>
</dbReference>
<evidence type="ECO:0000256" key="1">
    <source>
        <dbReference type="ARBA" id="ARBA00006484"/>
    </source>
</evidence>
<dbReference type="Gene3D" id="3.40.50.720">
    <property type="entry name" value="NAD(P)-binding Rossmann-like Domain"/>
    <property type="match status" value="1"/>
</dbReference>
<keyword evidence="2" id="KW-0521">NADP</keyword>
<proteinExistence type="inferred from homology"/>
<dbReference type="PANTHER" id="PTHR24320">
    <property type="entry name" value="RETINOL DEHYDROGENASE"/>
    <property type="match status" value="1"/>
</dbReference>
<organism evidence="4 5">
    <name type="scientific">Lentinula raphanica</name>
    <dbReference type="NCBI Taxonomy" id="153919"/>
    <lineage>
        <taxon>Eukaryota</taxon>
        <taxon>Fungi</taxon>
        <taxon>Dikarya</taxon>
        <taxon>Basidiomycota</taxon>
        <taxon>Agaricomycotina</taxon>
        <taxon>Agaricomycetes</taxon>
        <taxon>Agaricomycetidae</taxon>
        <taxon>Agaricales</taxon>
        <taxon>Marasmiineae</taxon>
        <taxon>Omphalotaceae</taxon>
        <taxon>Lentinula</taxon>
    </lineage>
</organism>
<evidence type="ECO:0000313" key="4">
    <source>
        <dbReference type="EMBL" id="KAJ3833161.1"/>
    </source>
</evidence>
<evidence type="ECO:0008006" key="6">
    <source>
        <dbReference type="Google" id="ProtNLM"/>
    </source>
</evidence>
<dbReference type="GO" id="GO:0016491">
    <property type="term" value="F:oxidoreductase activity"/>
    <property type="evidence" value="ECO:0007669"/>
    <property type="project" value="UniProtKB-KW"/>
</dbReference>
<dbReference type="Proteomes" id="UP001163846">
    <property type="component" value="Unassembled WGS sequence"/>
</dbReference>
<gene>
    <name evidence="4" type="ORF">F5878DRAFT_633404</name>
</gene>